<organism evidence="1 2">
    <name type="scientific">Glossina austeni</name>
    <name type="common">Savannah tsetse fly</name>
    <dbReference type="NCBI Taxonomy" id="7395"/>
    <lineage>
        <taxon>Eukaryota</taxon>
        <taxon>Metazoa</taxon>
        <taxon>Ecdysozoa</taxon>
        <taxon>Arthropoda</taxon>
        <taxon>Hexapoda</taxon>
        <taxon>Insecta</taxon>
        <taxon>Pterygota</taxon>
        <taxon>Neoptera</taxon>
        <taxon>Endopterygota</taxon>
        <taxon>Diptera</taxon>
        <taxon>Brachycera</taxon>
        <taxon>Muscomorpha</taxon>
        <taxon>Hippoboscoidea</taxon>
        <taxon>Glossinidae</taxon>
        <taxon>Glossina</taxon>
    </lineage>
</organism>
<dbReference type="EnsemblMetazoa" id="GAUT005778-RA">
    <property type="protein sequence ID" value="GAUT005778-PA"/>
    <property type="gene ID" value="GAUT005778"/>
</dbReference>
<accession>A0A1A9UIA0</accession>
<dbReference type="VEuPathDB" id="VectorBase:GAUT005778"/>
<dbReference type="AlphaFoldDB" id="A0A1A9UIA0"/>
<evidence type="ECO:0000313" key="2">
    <source>
        <dbReference type="Proteomes" id="UP000078200"/>
    </source>
</evidence>
<proteinExistence type="predicted"/>
<keyword evidence="2" id="KW-1185">Reference proteome</keyword>
<evidence type="ECO:0000313" key="1">
    <source>
        <dbReference type="EnsemblMetazoa" id="GAUT005778-PA"/>
    </source>
</evidence>
<reference evidence="1" key="1">
    <citation type="submission" date="2020-05" db="UniProtKB">
        <authorList>
            <consortium name="EnsemblMetazoa"/>
        </authorList>
    </citation>
    <scope>IDENTIFICATION</scope>
    <source>
        <strain evidence="1">TTRI</strain>
    </source>
</reference>
<protein>
    <submittedName>
        <fullName evidence="1">Uncharacterized protein</fullName>
    </submittedName>
</protein>
<sequence length="125" mass="14032">MVRNEISGGQLAMRQDLNDMSAKLVKIEHQHNVQLRRLNSFDVIVSGLRVDMKNVTELVLRIAERCKIKATYADLQYCCYLANGNKFSIKCSSIYVSGAVMLGYVKDPSIKFSYITLATPVILAI</sequence>
<dbReference type="Proteomes" id="UP000078200">
    <property type="component" value="Unassembled WGS sequence"/>
</dbReference>
<name>A0A1A9UIA0_GLOAU</name>